<sequence length="333" mass="36373">MNRNRIRTVLLVVALAVTALSSACGIKSAEPGKGAEPSAVQEPEYIGYIVSKEGKRILVVDNKEQSFGSSGGASHFYNAIWFSNVDSGLEIGQQVKVWSDGKIAESYPGQGKAVRVEVIAKERPDGATLTEPEAVRKALASPRISEFFPPAVKTIQFDREAAEWKIEITQSGQEQGVIVTVADMSEGARGPITDDQEREDDKPPMPTVTANNASLKVYRGSYHWVKASKKVSADYGSTAEILKDKPSDRVRPEEKLTFHFAALPPTEIRVIRLLAADTMMEETIVDSSFFAPKGPGVYLYTLNASWQDQSSLKVSTASYILSIEVEEQIKSAD</sequence>
<proteinExistence type="predicted"/>
<feature type="signal peptide" evidence="2">
    <location>
        <begin position="1"/>
        <end position="23"/>
    </location>
</feature>
<dbReference type="Gene3D" id="2.40.50.140">
    <property type="entry name" value="Nucleic acid-binding proteins"/>
    <property type="match status" value="1"/>
</dbReference>
<comment type="caution">
    <text evidence="3">The sequence shown here is derived from an EMBL/GenBank/DDBJ whole genome shotgun (WGS) entry which is preliminary data.</text>
</comment>
<dbReference type="PROSITE" id="PS51257">
    <property type="entry name" value="PROKAR_LIPOPROTEIN"/>
    <property type="match status" value="1"/>
</dbReference>
<keyword evidence="4" id="KW-1185">Reference proteome</keyword>
<protein>
    <submittedName>
        <fullName evidence="3">YobA family protein</fullName>
    </submittedName>
</protein>
<feature type="region of interest" description="Disordered" evidence="1">
    <location>
        <begin position="188"/>
        <end position="207"/>
    </location>
</feature>
<evidence type="ECO:0000256" key="2">
    <source>
        <dbReference type="SAM" id="SignalP"/>
    </source>
</evidence>
<feature type="chain" id="PRO_5047500088" evidence="2">
    <location>
        <begin position="24"/>
        <end position="333"/>
    </location>
</feature>
<organism evidence="3 4">
    <name type="scientific">Cohnella boryungensis</name>
    <dbReference type="NCBI Taxonomy" id="768479"/>
    <lineage>
        <taxon>Bacteria</taxon>
        <taxon>Bacillati</taxon>
        <taxon>Bacillota</taxon>
        <taxon>Bacilli</taxon>
        <taxon>Bacillales</taxon>
        <taxon>Paenibacillaceae</taxon>
        <taxon>Cohnella</taxon>
    </lineage>
</organism>
<gene>
    <name evidence="3" type="ORF">ACFO1S_15265</name>
</gene>
<dbReference type="InterPro" id="IPR021598">
    <property type="entry name" value="DUF3221"/>
</dbReference>
<evidence type="ECO:0000256" key="1">
    <source>
        <dbReference type="SAM" id="MobiDB-lite"/>
    </source>
</evidence>
<evidence type="ECO:0000313" key="3">
    <source>
        <dbReference type="EMBL" id="MFC4304790.1"/>
    </source>
</evidence>
<evidence type="ECO:0000313" key="4">
    <source>
        <dbReference type="Proteomes" id="UP001595755"/>
    </source>
</evidence>
<dbReference type="Pfam" id="PF11518">
    <property type="entry name" value="DUF3221"/>
    <property type="match status" value="1"/>
</dbReference>
<dbReference type="Proteomes" id="UP001595755">
    <property type="component" value="Unassembled WGS sequence"/>
</dbReference>
<accession>A0ABV8SC34</accession>
<reference evidence="4" key="1">
    <citation type="journal article" date="2019" name="Int. J. Syst. Evol. Microbiol.">
        <title>The Global Catalogue of Microorganisms (GCM) 10K type strain sequencing project: providing services to taxonomists for standard genome sequencing and annotation.</title>
        <authorList>
            <consortium name="The Broad Institute Genomics Platform"/>
            <consortium name="The Broad Institute Genome Sequencing Center for Infectious Disease"/>
            <person name="Wu L."/>
            <person name="Ma J."/>
        </authorList>
    </citation>
    <scope>NUCLEOTIDE SEQUENCE [LARGE SCALE GENOMIC DNA]</scope>
    <source>
        <strain evidence="4">CGMCC 4.1641</strain>
    </source>
</reference>
<keyword evidence="2" id="KW-0732">Signal</keyword>
<name>A0ABV8SC34_9BACL</name>
<dbReference type="EMBL" id="JBHSED010000033">
    <property type="protein sequence ID" value="MFC4304790.1"/>
    <property type="molecule type" value="Genomic_DNA"/>
</dbReference>
<dbReference type="InterPro" id="IPR012340">
    <property type="entry name" value="NA-bd_OB-fold"/>
</dbReference>
<dbReference type="RefSeq" id="WP_204604342.1">
    <property type="nucleotide sequence ID" value="NZ_JBHSED010000033.1"/>
</dbReference>